<comment type="caution">
    <text evidence="3">The sequence shown here is derived from an EMBL/GenBank/DDBJ whole genome shotgun (WGS) entry which is preliminary data.</text>
</comment>
<feature type="domain" description="SH3b" evidence="2">
    <location>
        <begin position="101"/>
        <end position="163"/>
    </location>
</feature>
<gene>
    <name evidence="3" type="ORF">KJP28_17220</name>
</gene>
<evidence type="ECO:0000256" key="1">
    <source>
        <dbReference type="SAM" id="SignalP"/>
    </source>
</evidence>
<accession>A0ABS6T6V0</accession>
<dbReference type="Proteomes" id="UP000756530">
    <property type="component" value="Unassembled WGS sequence"/>
</dbReference>
<dbReference type="InterPro" id="IPR003646">
    <property type="entry name" value="SH3-like_bac-type"/>
</dbReference>
<protein>
    <submittedName>
        <fullName evidence="3">Aspartyl-trna synthetase</fullName>
    </submittedName>
</protein>
<dbReference type="SMART" id="SM00287">
    <property type="entry name" value="SH3b"/>
    <property type="match status" value="2"/>
</dbReference>
<dbReference type="EMBL" id="JAHUZE010000004">
    <property type="protein sequence ID" value="MBV7380670.1"/>
    <property type="molecule type" value="Genomic_DNA"/>
</dbReference>
<evidence type="ECO:0000313" key="3">
    <source>
        <dbReference type="EMBL" id="MBV7380670.1"/>
    </source>
</evidence>
<evidence type="ECO:0000313" key="4">
    <source>
        <dbReference type="Proteomes" id="UP000756530"/>
    </source>
</evidence>
<dbReference type="Pfam" id="PF06347">
    <property type="entry name" value="SH3_4"/>
    <property type="match status" value="2"/>
</dbReference>
<organism evidence="3 4">
    <name type="scientific">Maritimibacter dapengensis</name>
    <dbReference type="NCBI Taxonomy" id="2836868"/>
    <lineage>
        <taxon>Bacteria</taxon>
        <taxon>Pseudomonadati</taxon>
        <taxon>Pseudomonadota</taxon>
        <taxon>Alphaproteobacteria</taxon>
        <taxon>Rhodobacterales</taxon>
        <taxon>Roseobacteraceae</taxon>
        <taxon>Maritimibacter</taxon>
    </lineage>
</organism>
<dbReference type="InterPro" id="IPR010466">
    <property type="entry name" value="DUF1058"/>
</dbReference>
<feature type="signal peptide" evidence="1">
    <location>
        <begin position="1"/>
        <end position="26"/>
    </location>
</feature>
<name>A0ABS6T6V0_9RHOB</name>
<reference evidence="3 4" key="1">
    <citation type="submission" date="2021-05" db="EMBL/GenBank/DDBJ databases">
        <title>Culturable bacteria isolated from Daya Bay.</title>
        <authorList>
            <person name="Zheng W."/>
            <person name="Yu S."/>
            <person name="Huang Y."/>
        </authorList>
    </citation>
    <scope>NUCLEOTIDE SEQUENCE [LARGE SCALE GENOMIC DNA]</scope>
    <source>
        <strain evidence="3 4">DP4N28-5</strain>
    </source>
</reference>
<keyword evidence="1" id="KW-0732">Signal</keyword>
<evidence type="ECO:0000259" key="2">
    <source>
        <dbReference type="SMART" id="SM00287"/>
    </source>
</evidence>
<keyword evidence="4" id="KW-1185">Reference proteome</keyword>
<proteinExistence type="predicted"/>
<sequence>MTRISAFLAFSALVVGLLVSAAEARAAERGPVTNLPIPRFVSLKVGEANVRRGPSLTHRIDWVFKRRGMPLTVVGEFGHWRQVRDRDGVGGWIHYSLISGARTGIVERDLAPVRARDASDAQIKARLEAGVVIYLDRCEPVWCKVKVEGHRGWMEKSALWGVKPNEVFD</sequence>
<feature type="chain" id="PRO_5046426125" evidence="1">
    <location>
        <begin position="27"/>
        <end position="169"/>
    </location>
</feature>
<feature type="domain" description="SH3b" evidence="2">
    <location>
        <begin position="38"/>
        <end position="100"/>
    </location>
</feature>
<dbReference type="RefSeq" id="WP_218393864.1">
    <property type="nucleotide sequence ID" value="NZ_JAHUZE010000004.1"/>
</dbReference>